<gene>
    <name evidence="4" type="ORF">ISO4_00069</name>
</gene>
<dbReference type="InterPro" id="IPR007448">
    <property type="entry name" value="Sigma70_reg_Rsd_AlgQ"/>
</dbReference>
<comment type="caution">
    <text evidence="4">The sequence shown here is derived from an EMBL/GenBank/DDBJ whole genome shotgun (WGS) entry which is preliminary data.</text>
</comment>
<keyword evidence="1 3" id="KW-0805">Transcription regulation</keyword>
<keyword evidence="2 3" id="KW-0804">Transcription</keyword>
<dbReference type="Gene3D" id="1.20.120.1370">
    <property type="entry name" value="Regulator of RNA polymerase sigma(70) subunit, domain 4"/>
    <property type="match status" value="1"/>
</dbReference>
<comment type="similarity">
    <text evidence="3">Belongs to the Rsd/AlgQ family.</text>
</comment>
<reference evidence="4 5" key="1">
    <citation type="submission" date="2012-09" db="EMBL/GenBank/DDBJ databases">
        <title>Genome Sequence of alkane-degrading Bacterium Alcanivorax venustensis ISO4.</title>
        <authorList>
            <person name="Lai Q."/>
            <person name="Shao Z."/>
        </authorList>
    </citation>
    <scope>NUCLEOTIDE SEQUENCE [LARGE SCALE GENOMIC DNA]</scope>
    <source>
        <strain evidence="4 5">ISO4</strain>
    </source>
</reference>
<accession>A0ABS0ABH2</accession>
<evidence type="ECO:0000256" key="1">
    <source>
        <dbReference type="ARBA" id="ARBA00023015"/>
    </source>
</evidence>
<evidence type="ECO:0000313" key="5">
    <source>
        <dbReference type="Proteomes" id="UP000644441"/>
    </source>
</evidence>
<evidence type="ECO:0000313" key="4">
    <source>
        <dbReference type="EMBL" id="MBF5051467.1"/>
    </source>
</evidence>
<protein>
    <submittedName>
        <fullName evidence="4">Anti-RNA polymerase sigma 70 factor</fullName>
    </submittedName>
</protein>
<name>A0ABS0ABH2_9GAMM</name>
<keyword evidence="5" id="KW-1185">Reference proteome</keyword>
<evidence type="ECO:0000256" key="3">
    <source>
        <dbReference type="RuleBase" id="RU004409"/>
    </source>
</evidence>
<organism evidence="4 5">
    <name type="scientific">Alloalcanivorax venustensis ISO4</name>
    <dbReference type="NCBI Taxonomy" id="1177184"/>
    <lineage>
        <taxon>Bacteria</taxon>
        <taxon>Pseudomonadati</taxon>
        <taxon>Pseudomonadota</taxon>
        <taxon>Gammaproteobacteria</taxon>
        <taxon>Oceanospirillales</taxon>
        <taxon>Alcanivoracaceae</taxon>
        <taxon>Alloalcanivorax</taxon>
    </lineage>
</organism>
<dbReference type="GeneID" id="99765608"/>
<dbReference type="Proteomes" id="UP000644441">
    <property type="component" value="Unassembled WGS sequence"/>
</dbReference>
<proteinExistence type="inferred from homology"/>
<dbReference type="Pfam" id="PF04353">
    <property type="entry name" value="Rsd_AlgQ"/>
    <property type="match status" value="1"/>
</dbReference>
<dbReference type="InterPro" id="IPR038309">
    <property type="entry name" value="Rsd/AlgQ_sf"/>
</dbReference>
<sequence length="171" mass="19693">MATPHSPALHPSAALDRWRRIEALLHAWLEQRRRLLVLLCSIQGLEGFQRPGSIQNQVREFCQLLMDYISAGHFEIYQELVREARLGAAHRGGTINLASRILHQLDPSTEEALAFNEDFDTDDHCLSQLEVLPERLTRLTEMLEERFALEDQLILSVHSRDTAERARVLNF</sequence>
<evidence type="ECO:0000256" key="2">
    <source>
        <dbReference type="ARBA" id="ARBA00023163"/>
    </source>
</evidence>
<dbReference type="RefSeq" id="WP_142947498.1">
    <property type="nucleotide sequence ID" value="NZ_ARXR01000001.1"/>
</dbReference>
<dbReference type="EMBL" id="ARXR01000001">
    <property type="protein sequence ID" value="MBF5051467.1"/>
    <property type="molecule type" value="Genomic_DNA"/>
</dbReference>